<dbReference type="GO" id="GO:0016758">
    <property type="term" value="F:hexosyltransferase activity"/>
    <property type="evidence" value="ECO:0007669"/>
    <property type="project" value="TreeGrafter"/>
</dbReference>
<proteinExistence type="predicted"/>
<reference evidence="3 4" key="1">
    <citation type="submission" date="2019-04" db="EMBL/GenBank/DDBJ databases">
        <title>Taxonomy of novel Haliea sp. from mangrove soil of West Coast of India.</title>
        <authorList>
            <person name="Verma A."/>
            <person name="Kumar P."/>
            <person name="Krishnamurthi S."/>
        </authorList>
    </citation>
    <scope>NUCLEOTIDE SEQUENCE [LARGE SCALE GENOMIC DNA]</scope>
    <source>
        <strain evidence="3 4">SAOS-164</strain>
    </source>
</reference>
<keyword evidence="2 3" id="KW-0808">Transferase</keyword>
<gene>
    <name evidence="3" type="ORF">E4634_07455</name>
</gene>
<dbReference type="NCBIfam" id="TIGR00696">
    <property type="entry name" value="wecG_tagA_cpsF"/>
    <property type="match status" value="1"/>
</dbReference>
<dbReference type="PANTHER" id="PTHR34136">
    <property type="match status" value="1"/>
</dbReference>
<dbReference type="PANTHER" id="PTHR34136:SF1">
    <property type="entry name" value="UDP-N-ACETYL-D-MANNOSAMINURONIC ACID TRANSFERASE"/>
    <property type="match status" value="1"/>
</dbReference>
<dbReference type="RefSeq" id="WP_135442379.1">
    <property type="nucleotide sequence ID" value="NZ_SRLE01000006.1"/>
</dbReference>
<evidence type="ECO:0000313" key="4">
    <source>
        <dbReference type="Proteomes" id="UP000298050"/>
    </source>
</evidence>
<organism evidence="3 4">
    <name type="scientific">Mangrovimicrobium sediminis</name>
    <dbReference type="NCBI Taxonomy" id="2562682"/>
    <lineage>
        <taxon>Bacteria</taxon>
        <taxon>Pseudomonadati</taxon>
        <taxon>Pseudomonadota</taxon>
        <taxon>Gammaproteobacteria</taxon>
        <taxon>Cellvibrionales</taxon>
        <taxon>Halieaceae</taxon>
        <taxon>Mangrovimicrobium</taxon>
    </lineage>
</organism>
<dbReference type="EMBL" id="SRLE01000006">
    <property type="protein sequence ID" value="TGD73969.1"/>
    <property type="molecule type" value="Genomic_DNA"/>
</dbReference>
<dbReference type="Pfam" id="PF03808">
    <property type="entry name" value="Glyco_tran_WecG"/>
    <property type="match status" value="1"/>
</dbReference>
<evidence type="ECO:0000313" key="3">
    <source>
        <dbReference type="EMBL" id="TGD73969.1"/>
    </source>
</evidence>
<dbReference type="CDD" id="cd06533">
    <property type="entry name" value="Glyco_transf_WecG_TagA"/>
    <property type="match status" value="1"/>
</dbReference>
<dbReference type="AlphaFoldDB" id="A0A4Z0M359"/>
<evidence type="ECO:0000256" key="1">
    <source>
        <dbReference type="ARBA" id="ARBA00022676"/>
    </source>
</evidence>
<protein>
    <submittedName>
        <fullName evidence="3">Glycosyltransferase</fullName>
    </submittedName>
</protein>
<keyword evidence="1" id="KW-0328">Glycosyltransferase</keyword>
<dbReference type="OrthoDB" id="9808602at2"/>
<dbReference type="InterPro" id="IPR004629">
    <property type="entry name" value="WecG_TagA_CpsF"/>
</dbReference>
<name>A0A4Z0M359_9GAMM</name>
<dbReference type="Proteomes" id="UP000298050">
    <property type="component" value="Unassembled WGS sequence"/>
</dbReference>
<keyword evidence="4" id="KW-1185">Reference proteome</keyword>
<sequence>MDESVAQVRYLSRSPGLDIVITPNIDHMVRLSNDTGLLRKIYASAQLCLCDSRILQKLLRLKGKIIPTVVPGSTLTAKLFDDEFSANDRLLIIGGEDSTIATLRGIYCHLNIDHYNPPMGFIRDEREIQAAVDYTVASGASFIFLAVGSPQQELLAQRLRSSEAIDGVALCVGASILFLVGSEKRAPQLMQTLHLEWFYRLIQDPMRLGRRYLGNALGLPRLYLRI</sequence>
<comment type="caution">
    <text evidence="3">The sequence shown here is derived from an EMBL/GenBank/DDBJ whole genome shotgun (WGS) entry which is preliminary data.</text>
</comment>
<accession>A0A4Z0M359</accession>
<evidence type="ECO:0000256" key="2">
    <source>
        <dbReference type="ARBA" id="ARBA00022679"/>
    </source>
</evidence>